<comment type="caution">
    <text evidence="2">The sequence shown here is derived from an EMBL/GenBank/DDBJ whole genome shotgun (WGS) entry which is preliminary data.</text>
</comment>
<dbReference type="PANTHER" id="PTHR31260">
    <property type="entry name" value="CYSTATIN/MONELLIN SUPERFAMILY PROTEIN"/>
    <property type="match status" value="1"/>
</dbReference>
<sequence length="333" mass="37961">METMTEIAILLPNIGDERELESPGSSGAAAPIQSFPKADYNPWDEDEIDSVMEKEYHRQFVESDGFDVGHFYLPYGGEQVPHIVEDKYDYPYDVGLFSRLGLHCYNLEKGTNLKLDAINKYNDKLRFGRCLCYHITLEAIDTSSSNSLCDFQTCVFKDYLPGQASFVAQTEISRLKVPSGPRPPTFTGPERRWVEDGVDDYYKGKMPKWLTKDEMAAISNNGQFYELQESDLQGNEWLHMYAEFAFHYKWMAHESNLRPFLPLEIKKVIVQTKEESEPCMKLNANNAIFYIVFKGNGDPSGAPVEYQAVVRKTMDGIPGHICLEVDCLAYKSS</sequence>
<dbReference type="Proteomes" id="UP001642260">
    <property type="component" value="Unassembled WGS sequence"/>
</dbReference>
<dbReference type="PANTHER" id="PTHR31260:SF32">
    <property type="match status" value="1"/>
</dbReference>
<organism evidence="2 3">
    <name type="scientific">Eruca vesicaria subsp. sativa</name>
    <name type="common">Garden rocket</name>
    <name type="synonym">Eruca sativa</name>
    <dbReference type="NCBI Taxonomy" id="29727"/>
    <lineage>
        <taxon>Eukaryota</taxon>
        <taxon>Viridiplantae</taxon>
        <taxon>Streptophyta</taxon>
        <taxon>Embryophyta</taxon>
        <taxon>Tracheophyta</taxon>
        <taxon>Spermatophyta</taxon>
        <taxon>Magnoliopsida</taxon>
        <taxon>eudicotyledons</taxon>
        <taxon>Gunneridae</taxon>
        <taxon>Pentapetalae</taxon>
        <taxon>rosids</taxon>
        <taxon>malvids</taxon>
        <taxon>Brassicales</taxon>
        <taxon>Brassicaceae</taxon>
        <taxon>Brassiceae</taxon>
        <taxon>Eruca</taxon>
    </lineage>
</organism>
<reference evidence="2 3" key="1">
    <citation type="submission" date="2022-03" db="EMBL/GenBank/DDBJ databases">
        <authorList>
            <person name="Macdonald S."/>
            <person name="Ahmed S."/>
            <person name="Newling K."/>
        </authorList>
    </citation>
    <scope>NUCLEOTIDE SEQUENCE [LARGE SCALE GENOMIC DNA]</scope>
</reference>
<keyword evidence="3" id="KW-1185">Reference proteome</keyword>
<dbReference type="Pfam" id="PF04776">
    <property type="entry name" value="protein_MS5"/>
    <property type="match status" value="1"/>
</dbReference>
<dbReference type="InterPro" id="IPR006462">
    <property type="entry name" value="MS5"/>
</dbReference>
<dbReference type="AlphaFoldDB" id="A0ABC8L1I0"/>
<dbReference type="NCBIfam" id="TIGR01572">
    <property type="entry name" value="A_thl_para_3677"/>
    <property type="match status" value="1"/>
</dbReference>
<evidence type="ECO:0000313" key="3">
    <source>
        <dbReference type="Proteomes" id="UP001642260"/>
    </source>
</evidence>
<name>A0ABC8L1I0_ERUVS</name>
<dbReference type="EMBL" id="CAKOAT010398488">
    <property type="protein sequence ID" value="CAH8366486.1"/>
    <property type="molecule type" value="Genomic_DNA"/>
</dbReference>
<gene>
    <name evidence="2" type="ORF">ERUC_LOCUS30609</name>
</gene>
<proteinExistence type="predicted"/>
<feature type="region of interest" description="Disordered" evidence="1">
    <location>
        <begin position="17"/>
        <end position="41"/>
    </location>
</feature>
<accession>A0ABC8L1I0</accession>
<evidence type="ECO:0000313" key="2">
    <source>
        <dbReference type="EMBL" id="CAH8366486.1"/>
    </source>
</evidence>
<evidence type="ECO:0000256" key="1">
    <source>
        <dbReference type="SAM" id="MobiDB-lite"/>
    </source>
</evidence>
<protein>
    <submittedName>
        <fullName evidence="2">Uncharacterized protein</fullName>
    </submittedName>
</protein>